<dbReference type="EMBL" id="QJRN01000033">
    <property type="protein sequence ID" value="PYC28983.1"/>
    <property type="molecule type" value="Genomic_DNA"/>
</dbReference>
<evidence type="ECO:0000259" key="1">
    <source>
        <dbReference type="Pfam" id="PF03992"/>
    </source>
</evidence>
<dbReference type="GO" id="GO:0004497">
    <property type="term" value="F:monooxygenase activity"/>
    <property type="evidence" value="ECO:0007669"/>
    <property type="project" value="UniProtKB-KW"/>
</dbReference>
<sequence>MLSIRPLDPVVPIHQQLQCSESPVVLVNLFSVDADDIPELLRAWELDANWMKQRAGYISTQLHQAIGGSCMFLNYAVWESVERFREAFNHPDFANALGRYPSSALAMPHLFTKVAVPNICTAEHRPID</sequence>
<dbReference type="InterPro" id="IPR007138">
    <property type="entry name" value="ABM_dom"/>
</dbReference>
<dbReference type="SUPFAM" id="SSF54909">
    <property type="entry name" value="Dimeric alpha+beta barrel"/>
    <property type="match status" value="1"/>
</dbReference>
<proteinExistence type="predicted"/>
<dbReference type="Gene3D" id="3.30.70.100">
    <property type="match status" value="1"/>
</dbReference>
<feature type="domain" description="ABM" evidence="1">
    <location>
        <begin position="23"/>
        <end position="96"/>
    </location>
</feature>
<comment type="caution">
    <text evidence="2">The sequence shown here is derived from an EMBL/GenBank/DDBJ whole genome shotgun (WGS) entry which is preliminary data.</text>
</comment>
<keyword evidence="2" id="KW-0503">Monooxygenase</keyword>
<keyword evidence="2" id="KW-0560">Oxidoreductase</keyword>
<reference evidence="2 3" key="1">
    <citation type="submission" date="2018-06" db="EMBL/GenBank/DDBJ databases">
        <title>Pseudomonas diversity within urban Lake Michigan freshwaters.</title>
        <authorList>
            <person name="Batrich M."/>
            <person name="Hatzopoulos T."/>
            <person name="Putonti C."/>
        </authorList>
    </citation>
    <scope>NUCLEOTIDE SEQUENCE [LARGE SCALE GENOMIC DNA]</scope>
    <source>
        <strain evidence="2 3">MB-090624</strain>
    </source>
</reference>
<protein>
    <submittedName>
        <fullName evidence="2">Antibiotic biosynthesis monooxygenase</fullName>
    </submittedName>
</protein>
<organism evidence="2 3">
    <name type="scientific">Pseudomonas protegens</name>
    <dbReference type="NCBI Taxonomy" id="380021"/>
    <lineage>
        <taxon>Bacteria</taxon>
        <taxon>Pseudomonadati</taxon>
        <taxon>Pseudomonadota</taxon>
        <taxon>Gammaproteobacteria</taxon>
        <taxon>Pseudomonadales</taxon>
        <taxon>Pseudomonadaceae</taxon>
        <taxon>Pseudomonas</taxon>
    </lineage>
</organism>
<dbReference type="Pfam" id="PF03992">
    <property type="entry name" value="ABM"/>
    <property type="match status" value="1"/>
</dbReference>
<dbReference type="RefSeq" id="WP_110653713.1">
    <property type="nucleotide sequence ID" value="NZ_QJRN01000033.1"/>
</dbReference>
<dbReference type="AlphaFoldDB" id="A0A9Q6IAL2"/>
<dbReference type="Proteomes" id="UP000248188">
    <property type="component" value="Unassembled WGS sequence"/>
</dbReference>
<evidence type="ECO:0000313" key="3">
    <source>
        <dbReference type="Proteomes" id="UP000248188"/>
    </source>
</evidence>
<accession>A0A9Q6IAL2</accession>
<evidence type="ECO:0000313" key="2">
    <source>
        <dbReference type="EMBL" id="PYC28983.1"/>
    </source>
</evidence>
<gene>
    <name evidence="2" type="ORF">DMX08_30315</name>
</gene>
<dbReference type="InterPro" id="IPR011008">
    <property type="entry name" value="Dimeric_a/b-barrel"/>
</dbReference>
<name>A0A9Q6IAL2_9PSED</name>